<dbReference type="GeneTree" id="ENSGT00940000155002"/>
<name>A0A5F8A0W0_MACMU</name>
<sequence>AVPSFLGDSERVSGPSGPVLAFPQGVCPVPNRLECLWVQLSLLKRPATASTVCQRNQVARVHQDHGRLLWLPGQHGGAHGRSRCCIQFRRALRHWGSAVQCGAPDGENKDHHPEEPCAQGGAPSPFDRNFGTKISARATEWITAKLREAQGRGKTLTTDDSVCVLGISKRNVIFQPVAELKNQMDFE</sequence>
<comment type="catalytic activity">
    <reaction evidence="1">
        <text>beta-D-fructose 6-phosphate + ATP = beta-D-fructose 1,6-bisphosphate + ADP + H(+)</text>
        <dbReference type="Rhea" id="RHEA:16109"/>
        <dbReference type="ChEBI" id="CHEBI:15378"/>
        <dbReference type="ChEBI" id="CHEBI:30616"/>
        <dbReference type="ChEBI" id="CHEBI:32966"/>
        <dbReference type="ChEBI" id="CHEBI:57634"/>
        <dbReference type="ChEBI" id="CHEBI:456216"/>
        <dbReference type="EC" id="2.7.1.11"/>
    </reaction>
</comment>
<dbReference type="VEuPathDB" id="HostDB:ENSMMUG00000059177"/>
<dbReference type="STRING" id="9544.ENSMMUP00000070984"/>
<dbReference type="GO" id="GO:0003872">
    <property type="term" value="F:6-phosphofructokinase activity"/>
    <property type="evidence" value="ECO:0007669"/>
    <property type="project" value="UniProtKB-EC"/>
</dbReference>
<reference evidence="4" key="1">
    <citation type="journal article" date="2007" name="Science">
        <title>Evolutionary and biomedical insights from the rhesus macaque genome.</title>
        <authorList>
            <person name="Gibbs R.A."/>
            <person name="Rogers J."/>
            <person name="Katze M.G."/>
            <person name="Bumgarner R."/>
            <person name="Weinstock G.M."/>
            <person name="Mardis E.R."/>
            <person name="Remington K.A."/>
            <person name="Strausberg R.L."/>
            <person name="Venter J.C."/>
            <person name="Wilson R.K."/>
            <person name="Batzer M.A."/>
            <person name="Bustamante C.D."/>
            <person name="Eichler E.E."/>
            <person name="Hahn M.W."/>
            <person name="Hardison R.C."/>
            <person name="Makova K.D."/>
            <person name="Miller W."/>
            <person name="Milosavljevic A."/>
            <person name="Palermo R.E."/>
            <person name="Siepel A."/>
            <person name="Sikela J.M."/>
            <person name="Attaway T."/>
            <person name="Bell S."/>
            <person name="Bernard K.E."/>
            <person name="Buhay C.J."/>
            <person name="Chandrabose M.N."/>
            <person name="Dao M."/>
            <person name="Davis C."/>
            <person name="Delehaunty K.D."/>
            <person name="Ding Y."/>
            <person name="Dinh H.H."/>
            <person name="Dugan-Rocha S."/>
            <person name="Fulton L.A."/>
            <person name="Gabisi R.A."/>
            <person name="Garner T.T."/>
            <person name="Godfrey J."/>
            <person name="Hawes A.C."/>
            <person name="Hernandez J."/>
            <person name="Hines S."/>
            <person name="Holder M."/>
            <person name="Hume J."/>
            <person name="Jhangiani S.N."/>
            <person name="Joshi V."/>
            <person name="Khan Z.M."/>
            <person name="Kirkness E.F."/>
            <person name="Cree A."/>
            <person name="Fowler R.G."/>
            <person name="Lee S."/>
            <person name="Lewis L.R."/>
            <person name="Li Z."/>
            <person name="Liu Y.-S."/>
            <person name="Moore S.M."/>
            <person name="Muzny D."/>
            <person name="Nazareth L.V."/>
            <person name="Ngo D.N."/>
            <person name="Okwuonu G.O."/>
            <person name="Pai G."/>
            <person name="Parker D."/>
            <person name="Paul H.A."/>
            <person name="Pfannkoch C."/>
            <person name="Pohl C.S."/>
            <person name="Rogers Y.-H.C."/>
            <person name="Ruiz S.J."/>
            <person name="Sabo A."/>
            <person name="Santibanez J."/>
            <person name="Schneider B.W."/>
            <person name="Smith S.M."/>
            <person name="Sodergren E."/>
            <person name="Svatek A.F."/>
            <person name="Utterback T.R."/>
            <person name="Vattathil S."/>
            <person name="Warren W."/>
            <person name="White C.S."/>
            <person name="Chinwalla A.T."/>
            <person name="Feng Y."/>
            <person name="Halpern A.L."/>
            <person name="Hillier L.W."/>
            <person name="Huang X."/>
            <person name="Minx P."/>
            <person name="Nelson J.O."/>
            <person name="Pepin K.H."/>
            <person name="Qin X."/>
            <person name="Sutton G.G."/>
            <person name="Venter E."/>
            <person name="Walenz B.P."/>
            <person name="Wallis J.W."/>
            <person name="Worley K.C."/>
            <person name="Yang S.-P."/>
            <person name="Jones S.M."/>
            <person name="Marra M.A."/>
            <person name="Rocchi M."/>
            <person name="Schein J.E."/>
            <person name="Baertsch R."/>
            <person name="Clarke L."/>
            <person name="Csuros M."/>
            <person name="Glasscock J."/>
            <person name="Harris R.A."/>
            <person name="Havlak P."/>
            <person name="Jackson A.R."/>
            <person name="Jiang H."/>
            <person name="Liu Y."/>
            <person name="Messina D.N."/>
            <person name="Shen Y."/>
            <person name="Song H.X.-Z."/>
            <person name="Wylie T."/>
            <person name="Zhang L."/>
            <person name="Birney E."/>
            <person name="Han K."/>
            <person name="Konkel M.K."/>
            <person name="Lee J."/>
            <person name="Smit A.F.A."/>
            <person name="Ullmer B."/>
            <person name="Wang H."/>
            <person name="Xing J."/>
            <person name="Burhans R."/>
            <person name="Cheng Z."/>
            <person name="Karro J.E."/>
            <person name="Ma J."/>
            <person name="Raney B."/>
            <person name="She X."/>
            <person name="Cox M.J."/>
            <person name="Demuth J.P."/>
            <person name="Dumas L.J."/>
            <person name="Han S.-G."/>
            <person name="Hopkins J."/>
            <person name="Karimpour-Fard A."/>
            <person name="Kim Y.H."/>
            <person name="Pollack J.R."/>
            <person name="Vinar T."/>
            <person name="Addo-Quaye C."/>
            <person name="Degenhardt J."/>
            <person name="Denby A."/>
            <person name="Hubisz M.J."/>
            <person name="Indap A."/>
            <person name="Kosiol C."/>
            <person name="Lahn B.T."/>
            <person name="Lawson H.A."/>
            <person name="Marklein A."/>
            <person name="Nielsen R."/>
            <person name="Vallender E.J."/>
            <person name="Clark A.G."/>
            <person name="Ferguson B."/>
            <person name="Hernandez R.D."/>
            <person name="Hirani K."/>
            <person name="Kehrer-Sawatzki H."/>
            <person name="Kolb J."/>
            <person name="Patil S."/>
            <person name="Pu L.-L."/>
            <person name="Ren Y."/>
            <person name="Smith D.G."/>
            <person name="Wheeler D.A."/>
            <person name="Schenck I."/>
            <person name="Ball E.V."/>
            <person name="Chen R."/>
            <person name="Cooper D.N."/>
            <person name="Giardine B."/>
            <person name="Hsu F."/>
            <person name="Kent W.J."/>
            <person name="Lesk A."/>
            <person name="Nelson D.L."/>
            <person name="O'brien W.E."/>
            <person name="Pruefer K."/>
            <person name="Stenson P.D."/>
            <person name="Wallace J.C."/>
            <person name="Ke H."/>
            <person name="Liu X.-M."/>
            <person name="Wang P."/>
            <person name="Xiang A.P."/>
            <person name="Yang F."/>
            <person name="Barber G.P."/>
            <person name="Haussler D."/>
            <person name="Karolchik D."/>
            <person name="Kern A.D."/>
            <person name="Kuhn R.M."/>
            <person name="Smith K.E."/>
            <person name="Zwieg A.S."/>
        </authorList>
    </citation>
    <scope>NUCLEOTIDE SEQUENCE [LARGE SCALE GENOMIC DNA]</scope>
    <source>
        <strain evidence="4">17573</strain>
    </source>
</reference>
<dbReference type="InParanoid" id="A0A5F8A0W0"/>
<evidence type="ECO:0000313" key="3">
    <source>
        <dbReference type="Ensembl" id="ENSMMUP00000070984.1"/>
    </source>
</evidence>
<dbReference type="Bgee" id="ENSMMUG00000059177">
    <property type="expression patterns" value="Expressed in ileum and 20 other cell types or tissues"/>
</dbReference>
<gene>
    <name evidence="3" type="primary">LOC106992358</name>
</gene>
<reference evidence="3" key="4">
    <citation type="submission" date="2025-09" db="UniProtKB">
        <authorList>
            <consortium name="Ensembl"/>
        </authorList>
    </citation>
    <scope>IDENTIFICATION</scope>
    <source>
        <strain evidence="3">17573</strain>
    </source>
</reference>
<dbReference type="ExpressionAtlas" id="A0A5F8A0W0">
    <property type="expression patterns" value="baseline"/>
</dbReference>
<dbReference type="Ensembl" id="ENSMMUT00000099266.1">
    <property type="protein sequence ID" value="ENSMMUP00000070984.1"/>
    <property type="gene ID" value="ENSMMUG00000059177.1"/>
</dbReference>
<evidence type="ECO:0000256" key="1">
    <source>
        <dbReference type="ARBA" id="ARBA00048070"/>
    </source>
</evidence>
<dbReference type="Proteomes" id="UP000006718">
    <property type="component" value="Chromosome 6"/>
</dbReference>
<reference evidence="3" key="2">
    <citation type="submission" date="2019-01" db="EMBL/GenBank/DDBJ databases">
        <authorList>
            <person name="Graves T."/>
            <person name="Eichler E.E."/>
            <person name="Wilson R.K."/>
        </authorList>
    </citation>
    <scope>NUCLEOTIDE SEQUENCE [LARGE SCALE GENOMIC DNA]</scope>
    <source>
        <strain evidence="3">17573</strain>
    </source>
</reference>
<accession>A0A5F8A0W0</accession>
<feature type="region of interest" description="Disordered" evidence="2">
    <location>
        <begin position="104"/>
        <end position="129"/>
    </location>
</feature>
<dbReference type="PANTHER" id="PTHR13697">
    <property type="entry name" value="PHOSPHOFRUCTOKINASE"/>
    <property type="match status" value="1"/>
</dbReference>
<protein>
    <submittedName>
        <fullName evidence="3">Uncharacterized protein</fullName>
    </submittedName>
</protein>
<dbReference type="PANTHER" id="PTHR13697:SF5">
    <property type="entry name" value="ATP-DEPENDENT 6-PHOSPHOFRUCTOKINASE, PLATELET TYPE"/>
    <property type="match status" value="1"/>
</dbReference>
<keyword evidence="4" id="KW-1185">Reference proteome</keyword>
<feature type="compositionally biased region" description="Basic and acidic residues" evidence="2">
    <location>
        <begin position="106"/>
        <end position="115"/>
    </location>
</feature>
<dbReference type="AlphaFoldDB" id="A0A5F8A0W0"/>
<evidence type="ECO:0000256" key="2">
    <source>
        <dbReference type="SAM" id="MobiDB-lite"/>
    </source>
</evidence>
<proteinExistence type="predicted"/>
<organism evidence="3 4">
    <name type="scientific">Macaca mulatta</name>
    <name type="common">Rhesus macaque</name>
    <dbReference type="NCBI Taxonomy" id="9544"/>
    <lineage>
        <taxon>Eukaryota</taxon>
        <taxon>Metazoa</taxon>
        <taxon>Chordata</taxon>
        <taxon>Craniata</taxon>
        <taxon>Vertebrata</taxon>
        <taxon>Euteleostomi</taxon>
        <taxon>Mammalia</taxon>
        <taxon>Eutheria</taxon>
        <taxon>Euarchontoglires</taxon>
        <taxon>Primates</taxon>
        <taxon>Haplorrhini</taxon>
        <taxon>Catarrhini</taxon>
        <taxon>Cercopithecidae</taxon>
        <taxon>Cercopithecinae</taxon>
        <taxon>Macaca</taxon>
    </lineage>
</organism>
<evidence type="ECO:0000313" key="4">
    <source>
        <dbReference type="Proteomes" id="UP000006718"/>
    </source>
</evidence>
<dbReference type="Gene3D" id="3.40.50.450">
    <property type="match status" value="1"/>
</dbReference>
<reference evidence="3" key="3">
    <citation type="submission" date="2025-08" db="UniProtKB">
        <authorList>
            <consortium name="Ensembl"/>
        </authorList>
    </citation>
    <scope>IDENTIFICATION</scope>
    <source>
        <strain evidence="3">17573</strain>
    </source>
</reference>